<dbReference type="Gene3D" id="1.20.5.4130">
    <property type="match status" value="1"/>
</dbReference>
<accession>A0A8T0XCM0</accession>
<keyword evidence="3" id="KW-0677">Repeat</keyword>
<evidence type="ECO:0000259" key="6">
    <source>
        <dbReference type="Pfam" id="PF18052"/>
    </source>
</evidence>
<dbReference type="Proteomes" id="UP000823388">
    <property type="component" value="Chromosome 1K"/>
</dbReference>
<evidence type="ECO:0000313" key="8">
    <source>
        <dbReference type="Proteomes" id="UP000823388"/>
    </source>
</evidence>
<evidence type="ECO:0000256" key="4">
    <source>
        <dbReference type="ARBA" id="ARBA00022741"/>
    </source>
</evidence>
<keyword evidence="4" id="KW-0547">Nucleotide-binding</keyword>
<dbReference type="Pfam" id="PF18052">
    <property type="entry name" value="Rx_N"/>
    <property type="match status" value="1"/>
</dbReference>
<organism evidence="7 8">
    <name type="scientific">Panicum virgatum</name>
    <name type="common">Blackwell switchgrass</name>
    <dbReference type="NCBI Taxonomy" id="38727"/>
    <lineage>
        <taxon>Eukaryota</taxon>
        <taxon>Viridiplantae</taxon>
        <taxon>Streptophyta</taxon>
        <taxon>Embryophyta</taxon>
        <taxon>Tracheophyta</taxon>
        <taxon>Spermatophyta</taxon>
        <taxon>Magnoliopsida</taxon>
        <taxon>Liliopsida</taxon>
        <taxon>Poales</taxon>
        <taxon>Poaceae</taxon>
        <taxon>PACMAD clade</taxon>
        <taxon>Panicoideae</taxon>
        <taxon>Panicodae</taxon>
        <taxon>Paniceae</taxon>
        <taxon>Panicinae</taxon>
        <taxon>Panicum</taxon>
        <taxon>Panicum sect. Hiantes</taxon>
    </lineage>
</organism>
<keyword evidence="8" id="KW-1185">Reference proteome</keyword>
<evidence type="ECO:0000256" key="1">
    <source>
        <dbReference type="ARBA" id="ARBA00008894"/>
    </source>
</evidence>
<sequence length="114" mass="12809">MNTISGLNELATLFQWVKSTISSLGTQWNGTENDNLQGDVLQLQSDLKCLGDTLQAVYILIDRAEWRIHDQCVADLLPKVKEAVYDAEDLLDEFTWHAHKVSVEVPCHSTSSVH</sequence>
<keyword evidence="2" id="KW-0433">Leucine-rich repeat</keyword>
<name>A0A8T0XCM0_PANVG</name>
<comment type="similarity">
    <text evidence="1">Belongs to the disease resistance NB-LRR family.</text>
</comment>
<dbReference type="GO" id="GO:0006952">
    <property type="term" value="P:defense response"/>
    <property type="evidence" value="ECO:0007669"/>
    <property type="project" value="UniProtKB-KW"/>
</dbReference>
<evidence type="ECO:0000256" key="5">
    <source>
        <dbReference type="ARBA" id="ARBA00022821"/>
    </source>
</evidence>
<protein>
    <recommendedName>
        <fullName evidence="6">Disease resistance N-terminal domain-containing protein</fullName>
    </recommendedName>
</protein>
<dbReference type="EMBL" id="CM029037">
    <property type="protein sequence ID" value="KAG2657820.1"/>
    <property type="molecule type" value="Genomic_DNA"/>
</dbReference>
<evidence type="ECO:0000256" key="2">
    <source>
        <dbReference type="ARBA" id="ARBA00022614"/>
    </source>
</evidence>
<dbReference type="GO" id="GO:0000166">
    <property type="term" value="F:nucleotide binding"/>
    <property type="evidence" value="ECO:0007669"/>
    <property type="project" value="UniProtKB-KW"/>
</dbReference>
<reference evidence="7" key="1">
    <citation type="submission" date="2020-05" db="EMBL/GenBank/DDBJ databases">
        <title>WGS assembly of Panicum virgatum.</title>
        <authorList>
            <person name="Lovell J.T."/>
            <person name="Jenkins J."/>
            <person name="Shu S."/>
            <person name="Juenger T.E."/>
            <person name="Schmutz J."/>
        </authorList>
    </citation>
    <scope>NUCLEOTIDE SEQUENCE</scope>
    <source>
        <strain evidence="7">AP13</strain>
    </source>
</reference>
<dbReference type="InterPro" id="IPR041118">
    <property type="entry name" value="Rx_N"/>
</dbReference>
<evidence type="ECO:0000313" key="7">
    <source>
        <dbReference type="EMBL" id="KAG2657820.1"/>
    </source>
</evidence>
<evidence type="ECO:0000256" key="3">
    <source>
        <dbReference type="ARBA" id="ARBA00022737"/>
    </source>
</evidence>
<gene>
    <name evidence="7" type="ORF">PVAP13_1KG155700</name>
</gene>
<keyword evidence="5" id="KW-0611">Plant defense</keyword>
<feature type="domain" description="Disease resistance N-terminal" evidence="6">
    <location>
        <begin position="41"/>
        <end position="102"/>
    </location>
</feature>
<comment type="caution">
    <text evidence="7">The sequence shown here is derived from an EMBL/GenBank/DDBJ whole genome shotgun (WGS) entry which is preliminary data.</text>
</comment>
<dbReference type="AlphaFoldDB" id="A0A8T0XCM0"/>
<proteinExistence type="inferred from homology"/>